<dbReference type="RefSeq" id="WP_203925854.1">
    <property type="nucleotide sequence ID" value="NZ_BOPH01000010.1"/>
</dbReference>
<sequence length="235" mass="21636">MLGVLIGKSLAVKVVAGFAAVTVAGTGVAAETGALPASVQQAAHDVAGGLGVPAPREAAEQPETGPTEEPGATPSVAPSASPEPDASGTPRGPDASGPAARGLCQAYRSGGNRDSVAGQALAQAAGGADKVAAYCDGVLAGKDEKAGNAGDDRKPQAADAGKGGGSGKDKNGSNGSGKGSGNGSDKGAGNGAGNGAGKDKGAGNGGGKDKGAGNGGGKDKGAGNGAGKDKGKGKG</sequence>
<dbReference type="Proteomes" id="UP000635606">
    <property type="component" value="Unassembled WGS sequence"/>
</dbReference>
<organism evidence="3 4">
    <name type="scientific">Virgisporangium ochraceum</name>
    <dbReference type="NCBI Taxonomy" id="65505"/>
    <lineage>
        <taxon>Bacteria</taxon>
        <taxon>Bacillati</taxon>
        <taxon>Actinomycetota</taxon>
        <taxon>Actinomycetes</taxon>
        <taxon>Micromonosporales</taxon>
        <taxon>Micromonosporaceae</taxon>
        <taxon>Virgisporangium</taxon>
    </lineage>
</organism>
<gene>
    <name evidence="3" type="ORF">Voc01_007740</name>
</gene>
<protein>
    <submittedName>
        <fullName evidence="3">Uncharacterized protein</fullName>
    </submittedName>
</protein>
<feature type="region of interest" description="Disordered" evidence="1">
    <location>
        <begin position="142"/>
        <end position="235"/>
    </location>
</feature>
<feature type="compositionally biased region" description="Basic and acidic residues" evidence="1">
    <location>
        <begin position="142"/>
        <end position="156"/>
    </location>
</feature>
<evidence type="ECO:0000256" key="2">
    <source>
        <dbReference type="SAM" id="SignalP"/>
    </source>
</evidence>
<dbReference type="EMBL" id="BOPH01000010">
    <property type="protein sequence ID" value="GIJ65857.1"/>
    <property type="molecule type" value="Genomic_DNA"/>
</dbReference>
<evidence type="ECO:0000256" key="1">
    <source>
        <dbReference type="SAM" id="MobiDB-lite"/>
    </source>
</evidence>
<feature type="signal peptide" evidence="2">
    <location>
        <begin position="1"/>
        <end position="29"/>
    </location>
</feature>
<keyword evidence="4" id="KW-1185">Reference proteome</keyword>
<name>A0A8J3ZMU5_9ACTN</name>
<evidence type="ECO:0000313" key="4">
    <source>
        <dbReference type="Proteomes" id="UP000635606"/>
    </source>
</evidence>
<feature type="compositionally biased region" description="Low complexity" evidence="1">
    <location>
        <begin position="61"/>
        <end position="74"/>
    </location>
</feature>
<keyword evidence="2" id="KW-0732">Signal</keyword>
<feature type="compositionally biased region" description="Basic and acidic residues" evidence="1">
    <location>
        <begin position="197"/>
        <end position="235"/>
    </location>
</feature>
<proteinExistence type="predicted"/>
<reference evidence="3" key="1">
    <citation type="submission" date="2021-01" db="EMBL/GenBank/DDBJ databases">
        <title>Whole genome shotgun sequence of Virgisporangium ochraceum NBRC 16418.</title>
        <authorList>
            <person name="Komaki H."/>
            <person name="Tamura T."/>
        </authorList>
    </citation>
    <scope>NUCLEOTIDE SEQUENCE</scope>
    <source>
        <strain evidence="3">NBRC 16418</strain>
    </source>
</reference>
<feature type="region of interest" description="Disordered" evidence="1">
    <location>
        <begin position="46"/>
        <end position="113"/>
    </location>
</feature>
<dbReference type="AlphaFoldDB" id="A0A8J3ZMU5"/>
<feature type="chain" id="PRO_5035291534" evidence="2">
    <location>
        <begin position="30"/>
        <end position="235"/>
    </location>
</feature>
<comment type="caution">
    <text evidence="3">The sequence shown here is derived from an EMBL/GenBank/DDBJ whole genome shotgun (WGS) entry which is preliminary data.</text>
</comment>
<accession>A0A8J3ZMU5</accession>
<evidence type="ECO:0000313" key="3">
    <source>
        <dbReference type="EMBL" id="GIJ65857.1"/>
    </source>
</evidence>
<feature type="compositionally biased region" description="Gly residues" evidence="1">
    <location>
        <begin position="174"/>
        <end position="196"/>
    </location>
</feature>